<evidence type="ECO:0000313" key="2">
    <source>
        <dbReference type="EMBL" id="GAQ90619.1"/>
    </source>
</evidence>
<evidence type="ECO:0000256" key="1">
    <source>
        <dbReference type="SAM" id="MobiDB-lite"/>
    </source>
</evidence>
<gene>
    <name evidence="2" type="ORF">KFL_006630060</name>
</gene>
<keyword evidence="3" id="KW-1185">Reference proteome</keyword>
<feature type="region of interest" description="Disordered" evidence="1">
    <location>
        <begin position="1"/>
        <end position="24"/>
    </location>
</feature>
<name>A0A1Y1IME9_KLENI</name>
<feature type="compositionally biased region" description="Acidic residues" evidence="1">
    <location>
        <begin position="82"/>
        <end position="102"/>
    </location>
</feature>
<organism evidence="2 3">
    <name type="scientific">Klebsormidium nitens</name>
    <name type="common">Green alga</name>
    <name type="synonym">Ulothrix nitens</name>
    <dbReference type="NCBI Taxonomy" id="105231"/>
    <lineage>
        <taxon>Eukaryota</taxon>
        <taxon>Viridiplantae</taxon>
        <taxon>Streptophyta</taxon>
        <taxon>Klebsormidiophyceae</taxon>
        <taxon>Klebsormidiales</taxon>
        <taxon>Klebsormidiaceae</taxon>
        <taxon>Klebsormidium</taxon>
    </lineage>
</organism>
<evidence type="ECO:0000313" key="3">
    <source>
        <dbReference type="Proteomes" id="UP000054558"/>
    </source>
</evidence>
<dbReference type="AlphaFoldDB" id="A0A1Y1IME9"/>
<reference evidence="2 3" key="1">
    <citation type="journal article" date="2014" name="Nat. Commun.">
        <title>Klebsormidium flaccidum genome reveals primary factors for plant terrestrial adaptation.</title>
        <authorList>
            <person name="Hori K."/>
            <person name="Maruyama F."/>
            <person name="Fujisawa T."/>
            <person name="Togashi T."/>
            <person name="Yamamoto N."/>
            <person name="Seo M."/>
            <person name="Sato S."/>
            <person name="Yamada T."/>
            <person name="Mori H."/>
            <person name="Tajima N."/>
            <person name="Moriyama T."/>
            <person name="Ikeuchi M."/>
            <person name="Watanabe M."/>
            <person name="Wada H."/>
            <person name="Kobayashi K."/>
            <person name="Saito M."/>
            <person name="Masuda T."/>
            <person name="Sasaki-Sekimoto Y."/>
            <person name="Mashiguchi K."/>
            <person name="Awai K."/>
            <person name="Shimojima M."/>
            <person name="Masuda S."/>
            <person name="Iwai M."/>
            <person name="Nobusawa T."/>
            <person name="Narise T."/>
            <person name="Kondo S."/>
            <person name="Saito H."/>
            <person name="Sato R."/>
            <person name="Murakawa M."/>
            <person name="Ihara Y."/>
            <person name="Oshima-Yamada Y."/>
            <person name="Ohtaka K."/>
            <person name="Satoh M."/>
            <person name="Sonobe K."/>
            <person name="Ishii M."/>
            <person name="Ohtani R."/>
            <person name="Kanamori-Sato M."/>
            <person name="Honoki R."/>
            <person name="Miyazaki D."/>
            <person name="Mochizuki H."/>
            <person name="Umetsu J."/>
            <person name="Higashi K."/>
            <person name="Shibata D."/>
            <person name="Kamiya Y."/>
            <person name="Sato N."/>
            <person name="Nakamura Y."/>
            <person name="Tabata S."/>
            <person name="Ida S."/>
            <person name="Kurokawa K."/>
            <person name="Ohta H."/>
        </authorList>
    </citation>
    <scope>NUCLEOTIDE SEQUENCE [LARGE SCALE GENOMIC DNA]</scope>
    <source>
        <strain evidence="2 3">NIES-2285</strain>
    </source>
</reference>
<sequence>MQEDKDAEGAGVTRRGGATVFGGRSTLKHELMYDASRLAGWRQVAQCEWRVRRYGEIDEAAEEESLPRGRRVLDEGQAPDGDAAEESDDEGADVTGEGDEGSPDEKQAGQSGSTYDKGARESETEEMGEKKGQRTRGTGRRSGGGERRTSGRRVECKRRTGGCLGSKWGGGWKQ</sequence>
<protein>
    <submittedName>
        <fullName evidence="2">Uncharacterized protein</fullName>
    </submittedName>
</protein>
<feature type="compositionally biased region" description="Basic and acidic residues" evidence="1">
    <location>
        <begin position="65"/>
        <end position="74"/>
    </location>
</feature>
<dbReference type="Proteomes" id="UP000054558">
    <property type="component" value="Unassembled WGS sequence"/>
</dbReference>
<dbReference type="EMBL" id="DF237612">
    <property type="protein sequence ID" value="GAQ90619.1"/>
    <property type="molecule type" value="Genomic_DNA"/>
</dbReference>
<feature type="compositionally biased region" description="Basic and acidic residues" evidence="1">
    <location>
        <begin position="117"/>
        <end position="132"/>
    </location>
</feature>
<accession>A0A1Y1IME9</accession>
<proteinExistence type="predicted"/>
<feature type="compositionally biased region" description="Basic and acidic residues" evidence="1">
    <location>
        <begin position="143"/>
        <end position="158"/>
    </location>
</feature>
<feature type="region of interest" description="Disordered" evidence="1">
    <location>
        <begin position="58"/>
        <end position="174"/>
    </location>
</feature>
<feature type="compositionally biased region" description="Gly residues" evidence="1">
    <location>
        <begin position="162"/>
        <end position="174"/>
    </location>
</feature>